<feature type="non-terminal residue" evidence="8">
    <location>
        <position position="1"/>
    </location>
</feature>
<feature type="transmembrane region" description="Helical" evidence="6">
    <location>
        <begin position="103"/>
        <end position="122"/>
    </location>
</feature>
<evidence type="ECO:0000256" key="4">
    <source>
        <dbReference type="ARBA" id="ARBA00023136"/>
    </source>
</evidence>
<proteinExistence type="inferred from homology"/>
<dbReference type="InterPro" id="IPR052337">
    <property type="entry name" value="SAT4-like"/>
</dbReference>
<accession>A0A9P4UBJ6</accession>
<comment type="caution">
    <text evidence="8">The sequence shown here is derived from an EMBL/GenBank/DDBJ whole genome shotgun (WGS) entry which is preliminary data.</text>
</comment>
<dbReference type="PANTHER" id="PTHR33048:SF47">
    <property type="entry name" value="INTEGRAL MEMBRANE PROTEIN-RELATED"/>
    <property type="match status" value="1"/>
</dbReference>
<dbReference type="Pfam" id="PF20684">
    <property type="entry name" value="Fung_rhodopsin"/>
    <property type="match status" value="1"/>
</dbReference>
<reference evidence="8" key="1">
    <citation type="journal article" date="2020" name="Stud. Mycol.">
        <title>101 Dothideomycetes genomes: a test case for predicting lifestyles and emergence of pathogens.</title>
        <authorList>
            <person name="Haridas S."/>
            <person name="Albert R."/>
            <person name="Binder M."/>
            <person name="Bloem J."/>
            <person name="Labutti K."/>
            <person name="Salamov A."/>
            <person name="Andreopoulos B."/>
            <person name="Baker S."/>
            <person name="Barry K."/>
            <person name="Bills G."/>
            <person name="Bluhm B."/>
            <person name="Cannon C."/>
            <person name="Castanera R."/>
            <person name="Culley D."/>
            <person name="Daum C."/>
            <person name="Ezra D."/>
            <person name="Gonzalez J."/>
            <person name="Henrissat B."/>
            <person name="Kuo A."/>
            <person name="Liang C."/>
            <person name="Lipzen A."/>
            <person name="Lutzoni F."/>
            <person name="Magnuson J."/>
            <person name="Mondo S."/>
            <person name="Nolan M."/>
            <person name="Ohm R."/>
            <person name="Pangilinan J."/>
            <person name="Park H.-J."/>
            <person name="Ramirez L."/>
            <person name="Alfaro M."/>
            <person name="Sun H."/>
            <person name="Tritt A."/>
            <person name="Yoshinaga Y."/>
            <person name="Zwiers L.-H."/>
            <person name="Turgeon B."/>
            <person name="Goodwin S."/>
            <person name="Spatafora J."/>
            <person name="Crous P."/>
            <person name="Grigoriev I."/>
        </authorList>
    </citation>
    <scope>NUCLEOTIDE SEQUENCE</scope>
    <source>
        <strain evidence="8">CBS 690.94</strain>
    </source>
</reference>
<evidence type="ECO:0000256" key="1">
    <source>
        <dbReference type="ARBA" id="ARBA00004141"/>
    </source>
</evidence>
<keyword evidence="3 6" id="KW-1133">Transmembrane helix</keyword>
<dbReference type="OrthoDB" id="61113at2759"/>
<dbReference type="EMBL" id="MU001501">
    <property type="protein sequence ID" value="KAF2444201.1"/>
    <property type="molecule type" value="Genomic_DNA"/>
</dbReference>
<comment type="subcellular location">
    <subcellularLocation>
        <location evidence="1">Membrane</location>
        <topology evidence="1">Multi-pass membrane protein</topology>
    </subcellularLocation>
</comment>
<dbReference type="PANTHER" id="PTHR33048">
    <property type="entry name" value="PTH11-LIKE INTEGRAL MEMBRANE PROTEIN (AFU_ORTHOLOGUE AFUA_5G11245)"/>
    <property type="match status" value="1"/>
</dbReference>
<evidence type="ECO:0000256" key="3">
    <source>
        <dbReference type="ARBA" id="ARBA00022989"/>
    </source>
</evidence>
<feature type="transmembrane region" description="Helical" evidence="6">
    <location>
        <begin position="71"/>
        <end position="91"/>
    </location>
</feature>
<keyword evidence="4 6" id="KW-0472">Membrane</keyword>
<evidence type="ECO:0000259" key="7">
    <source>
        <dbReference type="Pfam" id="PF20684"/>
    </source>
</evidence>
<dbReference type="GO" id="GO:0016020">
    <property type="term" value="C:membrane"/>
    <property type="evidence" value="ECO:0007669"/>
    <property type="project" value="UniProtKB-SubCell"/>
</dbReference>
<name>A0A9P4UBJ6_9PLEO</name>
<keyword evidence="2 6" id="KW-0812">Transmembrane</keyword>
<organism evidence="8 9">
    <name type="scientific">Karstenula rhodostoma CBS 690.94</name>
    <dbReference type="NCBI Taxonomy" id="1392251"/>
    <lineage>
        <taxon>Eukaryota</taxon>
        <taxon>Fungi</taxon>
        <taxon>Dikarya</taxon>
        <taxon>Ascomycota</taxon>
        <taxon>Pezizomycotina</taxon>
        <taxon>Dothideomycetes</taxon>
        <taxon>Pleosporomycetidae</taxon>
        <taxon>Pleosporales</taxon>
        <taxon>Massarineae</taxon>
        <taxon>Didymosphaeriaceae</taxon>
        <taxon>Karstenula</taxon>
    </lineage>
</organism>
<evidence type="ECO:0000256" key="2">
    <source>
        <dbReference type="ARBA" id="ARBA00022692"/>
    </source>
</evidence>
<dbReference type="AlphaFoldDB" id="A0A9P4UBJ6"/>
<evidence type="ECO:0000313" key="8">
    <source>
        <dbReference type="EMBL" id="KAF2444201.1"/>
    </source>
</evidence>
<dbReference type="Proteomes" id="UP000799764">
    <property type="component" value="Unassembled WGS sequence"/>
</dbReference>
<protein>
    <recommendedName>
        <fullName evidence="7">Rhodopsin domain-containing protein</fullName>
    </recommendedName>
</protein>
<dbReference type="InterPro" id="IPR049326">
    <property type="entry name" value="Rhodopsin_dom_fungi"/>
</dbReference>
<keyword evidence="9" id="KW-1185">Reference proteome</keyword>
<gene>
    <name evidence="8" type="ORF">P171DRAFT_361615</name>
</gene>
<sequence>CIKLSLLCQYLRLPRELPPHRHSNCPCCRNSLRRYILLHVLVSGYWDKTMVPPATYYACGYRSANEAKTTLFAFAGSNISLDILVFLIPLIEIFRPDLRRKQMLAMTGLFGVELIVVLMATLRLWSGLKYNNRGILVYDYTFWLPEVLIFSCLEIDFAIIYASMPIFWPSVVATWNQIYVTTEVIVTVEHRDDDDKDDLEMARIISRKSNESVEGLVTENSMEGRSSFVEDLSALRIVQIQPLEKTVRKSWGGTALRK</sequence>
<evidence type="ECO:0000256" key="6">
    <source>
        <dbReference type="SAM" id="Phobius"/>
    </source>
</evidence>
<evidence type="ECO:0000256" key="5">
    <source>
        <dbReference type="ARBA" id="ARBA00038359"/>
    </source>
</evidence>
<comment type="similarity">
    <text evidence="5">Belongs to the SAT4 family.</text>
</comment>
<evidence type="ECO:0000313" key="9">
    <source>
        <dbReference type="Proteomes" id="UP000799764"/>
    </source>
</evidence>
<feature type="domain" description="Rhodopsin" evidence="7">
    <location>
        <begin position="3"/>
        <end position="171"/>
    </location>
</feature>